<sequence length="282" mass="31166">MRGELYRMALSADAATHLAEALKRIADMLDRDWNAIGMHRVELRKLAMADTKPQECCHRCRGKHCAVRVVHARMSGVSGFSPHLKIPNDFLPSVQLMVANVQDALVVRSAVLEDADSLSRVAIAAVPFSCPPDTTEEALSAFVRENLQPEHFIEHMTASTRTLLVAECAGQIAGFSLLYDEDVPDCVPGASPIELRRIYVHADYHGAGVGPALMDASIGHARSLGRDSIWLGVSESNERAQRFYAKNRFVKVGEHFFQVGHEQQLDYLLAKRVDTSMSQVSE</sequence>
<accession>A0A1N7SLT9</accession>
<evidence type="ECO:0000259" key="3">
    <source>
        <dbReference type="PROSITE" id="PS51186"/>
    </source>
</evidence>
<dbReference type="Pfam" id="PF00583">
    <property type="entry name" value="Acetyltransf_1"/>
    <property type="match status" value="1"/>
</dbReference>
<keyword evidence="5" id="KW-1185">Reference proteome</keyword>
<gene>
    <name evidence="4" type="ORF">BN2476_630127</name>
</gene>
<dbReference type="Proteomes" id="UP000195569">
    <property type="component" value="Unassembled WGS sequence"/>
</dbReference>
<dbReference type="OrthoDB" id="5197788at2"/>
<name>A0A1N7SLT9_9BURK</name>
<organism evidence="4 5">
    <name type="scientific">Paraburkholderia piptadeniae</name>
    <dbReference type="NCBI Taxonomy" id="1701573"/>
    <lineage>
        <taxon>Bacteria</taxon>
        <taxon>Pseudomonadati</taxon>
        <taxon>Pseudomonadota</taxon>
        <taxon>Betaproteobacteria</taxon>
        <taxon>Burkholderiales</taxon>
        <taxon>Burkholderiaceae</taxon>
        <taxon>Paraburkholderia</taxon>
    </lineage>
</organism>
<comment type="caution">
    <text evidence="4">The sequence shown here is derived from an EMBL/GenBank/DDBJ whole genome shotgun (WGS) entry which is preliminary data.</text>
</comment>
<dbReference type="GO" id="GO:0016747">
    <property type="term" value="F:acyltransferase activity, transferring groups other than amino-acyl groups"/>
    <property type="evidence" value="ECO:0007669"/>
    <property type="project" value="InterPro"/>
</dbReference>
<evidence type="ECO:0000313" key="5">
    <source>
        <dbReference type="Proteomes" id="UP000195569"/>
    </source>
</evidence>
<reference evidence="4" key="1">
    <citation type="submission" date="2016-12" db="EMBL/GenBank/DDBJ databases">
        <authorList>
            <person name="Moulin L."/>
        </authorList>
    </citation>
    <scope>NUCLEOTIDE SEQUENCE [LARGE SCALE GENOMIC DNA]</scope>
    <source>
        <strain evidence="4">STM 7183</strain>
    </source>
</reference>
<dbReference type="InterPro" id="IPR016181">
    <property type="entry name" value="Acyl_CoA_acyltransferase"/>
</dbReference>
<dbReference type="Gene3D" id="3.40.630.30">
    <property type="match status" value="1"/>
</dbReference>
<dbReference type="InterPro" id="IPR050832">
    <property type="entry name" value="Bact_Acetyltransf"/>
</dbReference>
<dbReference type="AlphaFoldDB" id="A0A1N7SLT9"/>
<keyword evidence="2" id="KW-0012">Acyltransferase</keyword>
<dbReference type="EMBL" id="CYGY02000063">
    <property type="protein sequence ID" value="SIT48340.1"/>
    <property type="molecule type" value="Genomic_DNA"/>
</dbReference>
<evidence type="ECO:0000256" key="2">
    <source>
        <dbReference type="ARBA" id="ARBA00023315"/>
    </source>
</evidence>
<feature type="domain" description="N-acetyltransferase" evidence="3">
    <location>
        <begin position="105"/>
        <end position="274"/>
    </location>
</feature>
<dbReference type="InterPro" id="IPR000182">
    <property type="entry name" value="GNAT_dom"/>
</dbReference>
<proteinExistence type="predicted"/>
<evidence type="ECO:0000256" key="1">
    <source>
        <dbReference type="ARBA" id="ARBA00022679"/>
    </source>
</evidence>
<dbReference type="SUPFAM" id="SSF55729">
    <property type="entry name" value="Acyl-CoA N-acyltransferases (Nat)"/>
    <property type="match status" value="1"/>
</dbReference>
<dbReference type="CDD" id="cd04301">
    <property type="entry name" value="NAT_SF"/>
    <property type="match status" value="1"/>
</dbReference>
<dbReference type="PROSITE" id="PS51186">
    <property type="entry name" value="GNAT"/>
    <property type="match status" value="1"/>
</dbReference>
<dbReference type="RefSeq" id="WP_143811083.1">
    <property type="nucleotide sequence ID" value="NZ_CYGY02000063.1"/>
</dbReference>
<protein>
    <submittedName>
        <fullName evidence="4">GNAT acetyltransferase (Modular protein)</fullName>
    </submittedName>
</protein>
<keyword evidence="1" id="KW-0808">Transferase</keyword>
<evidence type="ECO:0000313" key="4">
    <source>
        <dbReference type="EMBL" id="SIT48340.1"/>
    </source>
</evidence>
<dbReference type="PANTHER" id="PTHR43877">
    <property type="entry name" value="AMINOALKYLPHOSPHONATE N-ACETYLTRANSFERASE-RELATED-RELATED"/>
    <property type="match status" value="1"/>
</dbReference>